<accession>A0A0E9TGV9</accession>
<sequence length="39" mass="4741">MMFDYTKQKTQETIICAMRYWHLVLYMSPRPPNCLMPVC</sequence>
<dbReference type="AlphaFoldDB" id="A0A0E9TGV9"/>
<reference evidence="1" key="1">
    <citation type="submission" date="2014-11" db="EMBL/GenBank/DDBJ databases">
        <authorList>
            <person name="Amaro Gonzalez C."/>
        </authorList>
    </citation>
    <scope>NUCLEOTIDE SEQUENCE</scope>
</reference>
<organism evidence="1">
    <name type="scientific">Anguilla anguilla</name>
    <name type="common">European freshwater eel</name>
    <name type="synonym">Muraena anguilla</name>
    <dbReference type="NCBI Taxonomy" id="7936"/>
    <lineage>
        <taxon>Eukaryota</taxon>
        <taxon>Metazoa</taxon>
        <taxon>Chordata</taxon>
        <taxon>Craniata</taxon>
        <taxon>Vertebrata</taxon>
        <taxon>Euteleostomi</taxon>
        <taxon>Actinopterygii</taxon>
        <taxon>Neopterygii</taxon>
        <taxon>Teleostei</taxon>
        <taxon>Anguilliformes</taxon>
        <taxon>Anguillidae</taxon>
        <taxon>Anguilla</taxon>
    </lineage>
</organism>
<name>A0A0E9TGV9_ANGAN</name>
<proteinExistence type="predicted"/>
<protein>
    <submittedName>
        <fullName evidence="1">Uncharacterized protein</fullName>
    </submittedName>
</protein>
<dbReference type="EMBL" id="GBXM01055678">
    <property type="protein sequence ID" value="JAH52899.1"/>
    <property type="molecule type" value="Transcribed_RNA"/>
</dbReference>
<evidence type="ECO:0000313" key="1">
    <source>
        <dbReference type="EMBL" id="JAH52899.1"/>
    </source>
</evidence>
<reference evidence="1" key="2">
    <citation type="journal article" date="2015" name="Fish Shellfish Immunol.">
        <title>Early steps in the European eel (Anguilla anguilla)-Vibrio vulnificus interaction in the gills: Role of the RtxA13 toxin.</title>
        <authorList>
            <person name="Callol A."/>
            <person name="Pajuelo D."/>
            <person name="Ebbesson L."/>
            <person name="Teles M."/>
            <person name="MacKenzie S."/>
            <person name="Amaro C."/>
        </authorList>
    </citation>
    <scope>NUCLEOTIDE SEQUENCE</scope>
</reference>